<protein>
    <submittedName>
        <fullName evidence="2">Uncharacterized protein</fullName>
    </submittedName>
</protein>
<feature type="compositionally biased region" description="Gly residues" evidence="1">
    <location>
        <begin position="38"/>
        <end position="50"/>
    </location>
</feature>
<organism evidence="2">
    <name type="scientific">Oryza nivara</name>
    <name type="common">Indian wild rice</name>
    <name type="synonym">Oryza sativa f. spontanea</name>
    <dbReference type="NCBI Taxonomy" id="4536"/>
    <lineage>
        <taxon>Eukaryota</taxon>
        <taxon>Viridiplantae</taxon>
        <taxon>Streptophyta</taxon>
        <taxon>Embryophyta</taxon>
        <taxon>Tracheophyta</taxon>
        <taxon>Spermatophyta</taxon>
        <taxon>Magnoliopsida</taxon>
        <taxon>Liliopsida</taxon>
        <taxon>Poales</taxon>
        <taxon>Poaceae</taxon>
        <taxon>BOP clade</taxon>
        <taxon>Oryzoideae</taxon>
        <taxon>Oryzeae</taxon>
        <taxon>Oryzinae</taxon>
        <taxon>Oryza</taxon>
    </lineage>
</organism>
<evidence type="ECO:0000313" key="3">
    <source>
        <dbReference type="Proteomes" id="UP000006591"/>
    </source>
</evidence>
<feature type="region of interest" description="Disordered" evidence="1">
    <location>
        <begin position="29"/>
        <end position="52"/>
    </location>
</feature>
<evidence type="ECO:0000256" key="1">
    <source>
        <dbReference type="SAM" id="MobiDB-lite"/>
    </source>
</evidence>
<accession>A0A0E0GDF9</accession>
<proteinExistence type="predicted"/>
<dbReference type="HOGENOM" id="CLU_122135_0_0_1"/>
<keyword evidence="3" id="KW-1185">Reference proteome</keyword>
<sequence>MGWWPVAEAGEASLGIGVAEAARGGVRDGDDGWWQRHGTGGGTREGGLSAGDGDVWRLGSTPSLRHLEWRRWLVAEAVFGMRAAAGSRLGMGAAASGGGEGGEVVDPVTAVSFARLSCRCHYHPPLPLRVLRCGGGGGGSYAMGGFEFAVEAARSTANSTT</sequence>
<dbReference type="EnsemblPlants" id="ONIVA02G36290.1">
    <property type="protein sequence ID" value="ONIVA02G36290.1"/>
    <property type="gene ID" value="ONIVA02G36290"/>
</dbReference>
<dbReference type="AlphaFoldDB" id="A0A0E0GDF9"/>
<dbReference type="Gramene" id="ONIVA02G36290.1">
    <property type="protein sequence ID" value="ONIVA02G36290.1"/>
    <property type="gene ID" value="ONIVA02G36290"/>
</dbReference>
<reference evidence="2" key="2">
    <citation type="submission" date="2018-04" db="EMBL/GenBank/DDBJ databases">
        <title>OnivRS2 (Oryza nivara Reference Sequence Version 2).</title>
        <authorList>
            <person name="Zhang J."/>
            <person name="Kudrna D."/>
            <person name="Lee S."/>
            <person name="Talag J."/>
            <person name="Rajasekar S."/>
            <person name="Welchert J."/>
            <person name="Hsing Y.-I."/>
            <person name="Wing R.A."/>
        </authorList>
    </citation>
    <scope>NUCLEOTIDE SEQUENCE [LARGE SCALE GENOMIC DNA]</scope>
    <source>
        <strain evidence="2">SL10</strain>
    </source>
</reference>
<dbReference type="Proteomes" id="UP000006591">
    <property type="component" value="Chromosome 2"/>
</dbReference>
<name>A0A0E0GDF9_ORYNI</name>
<dbReference type="OMA" id="CHYHPPL"/>
<reference evidence="2" key="1">
    <citation type="submission" date="2015-04" db="UniProtKB">
        <authorList>
            <consortium name="EnsemblPlants"/>
        </authorList>
    </citation>
    <scope>IDENTIFICATION</scope>
    <source>
        <strain evidence="2">SL10</strain>
    </source>
</reference>
<evidence type="ECO:0000313" key="2">
    <source>
        <dbReference type="EnsemblPlants" id="ONIVA02G36290.1"/>
    </source>
</evidence>